<comment type="caution">
    <text evidence="1">The sequence shown here is derived from an EMBL/GenBank/DDBJ whole genome shotgun (WGS) entry which is preliminary data.</text>
</comment>
<protein>
    <submittedName>
        <fullName evidence="1">Uncharacterized protein</fullName>
    </submittedName>
</protein>
<reference evidence="1" key="1">
    <citation type="journal article" date="2023" name="GigaByte">
        <title>Genome assembly of the bearded iris, Iris pallida Lam.</title>
        <authorList>
            <person name="Bruccoleri R.E."/>
            <person name="Oakeley E.J."/>
            <person name="Faust A.M.E."/>
            <person name="Altorfer M."/>
            <person name="Dessus-Babus S."/>
            <person name="Burckhardt D."/>
            <person name="Oertli M."/>
            <person name="Naumann U."/>
            <person name="Petersen F."/>
            <person name="Wong J."/>
        </authorList>
    </citation>
    <scope>NUCLEOTIDE SEQUENCE</scope>
    <source>
        <strain evidence="1">GSM-AAB239-AS_SAM_17_03QT</strain>
    </source>
</reference>
<reference evidence="1" key="2">
    <citation type="submission" date="2023-04" db="EMBL/GenBank/DDBJ databases">
        <authorList>
            <person name="Bruccoleri R.E."/>
            <person name="Oakeley E.J."/>
            <person name="Faust A.-M."/>
            <person name="Dessus-Babus S."/>
            <person name="Altorfer M."/>
            <person name="Burckhardt D."/>
            <person name="Oertli M."/>
            <person name="Naumann U."/>
            <person name="Petersen F."/>
            <person name="Wong J."/>
        </authorList>
    </citation>
    <scope>NUCLEOTIDE SEQUENCE</scope>
    <source>
        <strain evidence="1">GSM-AAB239-AS_SAM_17_03QT</strain>
        <tissue evidence="1">Leaf</tissue>
    </source>
</reference>
<dbReference type="AlphaFoldDB" id="A0AAX6IJS9"/>
<accession>A0AAX6IJS9</accession>
<dbReference type="Proteomes" id="UP001140949">
    <property type="component" value="Unassembled WGS sequence"/>
</dbReference>
<gene>
    <name evidence="1" type="ORF">M6B38_249895</name>
</gene>
<proteinExistence type="predicted"/>
<evidence type="ECO:0000313" key="1">
    <source>
        <dbReference type="EMBL" id="KAJ6853570.1"/>
    </source>
</evidence>
<organism evidence="1 2">
    <name type="scientific">Iris pallida</name>
    <name type="common">Sweet iris</name>
    <dbReference type="NCBI Taxonomy" id="29817"/>
    <lineage>
        <taxon>Eukaryota</taxon>
        <taxon>Viridiplantae</taxon>
        <taxon>Streptophyta</taxon>
        <taxon>Embryophyta</taxon>
        <taxon>Tracheophyta</taxon>
        <taxon>Spermatophyta</taxon>
        <taxon>Magnoliopsida</taxon>
        <taxon>Liliopsida</taxon>
        <taxon>Asparagales</taxon>
        <taxon>Iridaceae</taxon>
        <taxon>Iridoideae</taxon>
        <taxon>Irideae</taxon>
        <taxon>Iris</taxon>
    </lineage>
</organism>
<name>A0AAX6IJS9_IRIPA</name>
<dbReference type="EMBL" id="JANAVB010000437">
    <property type="protein sequence ID" value="KAJ6853570.1"/>
    <property type="molecule type" value="Genomic_DNA"/>
</dbReference>
<sequence>MSGDDPNFFQPHSFSPSVTAGRFFFLLWRRHVEHLLRR</sequence>
<evidence type="ECO:0000313" key="2">
    <source>
        <dbReference type="Proteomes" id="UP001140949"/>
    </source>
</evidence>
<keyword evidence="2" id="KW-1185">Reference proteome</keyword>